<evidence type="ECO:0000259" key="2">
    <source>
        <dbReference type="SMART" id="SM00834"/>
    </source>
</evidence>
<sequence>MAHGCRGSRRHTLGSDWPASTGIIRRLLMATYEFQCSRCGPFDVKLAIGTAPATHDCPVCAGAARRVYTAPGLTLTPHAVADLHNQEERAREAPAVVSEVPSRRTVPRRPHPALSRLPRS</sequence>
<feature type="region of interest" description="Disordered" evidence="1">
    <location>
        <begin position="86"/>
        <end position="120"/>
    </location>
</feature>
<dbReference type="Proteomes" id="UP000431826">
    <property type="component" value="Unassembled WGS sequence"/>
</dbReference>
<reference evidence="3 4" key="1">
    <citation type="submission" date="2019-12" db="EMBL/GenBank/DDBJ databases">
        <title>Whole genome shotgun sequence of Streptomyces tubercidicus NBRC 13090.</title>
        <authorList>
            <person name="Ichikawa N."/>
            <person name="Kimura A."/>
            <person name="Kitahashi Y."/>
            <person name="Komaki H."/>
            <person name="Tamura T."/>
        </authorList>
    </citation>
    <scope>NUCLEOTIDE SEQUENCE [LARGE SCALE GENOMIC DNA]</scope>
    <source>
        <strain evidence="3 4">NBRC 13090</strain>
    </source>
</reference>
<evidence type="ECO:0000256" key="1">
    <source>
        <dbReference type="SAM" id="MobiDB-lite"/>
    </source>
</evidence>
<dbReference type="EMBL" id="BLIR01000001">
    <property type="protein sequence ID" value="GFE35877.1"/>
    <property type="molecule type" value="Genomic_DNA"/>
</dbReference>
<name>A0A640UJA5_9ACTN</name>
<organism evidence="3 4">
    <name type="scientific">Streptomyces tubercidicus</name>
    <dbReference type="NCBI Taxonomy" id="47759"/>
    <lineage>
        <taxon>Bacteria</taxon>
        <taxon>Bacillati</taxon>
        <taxon>Actinomycetota</taxon>
        <taxon>Actinomycetes</taxon>
        <taxon>Kitasatosporales</taxon>
        <taxon>Streptomycetaceae</taxon>
        <taxon>Streptomyces</taxon>
    </lineage>
</organism>
<accession>A0A640UJA5</accession>
<dbReference type="SMART" id="SM00834">
    <property type="entry name" value="CxxC_CXXC_SSSS"/>
    <property type="match status" value="1"/>
</dbReference>
<keyword evidence="4" id="KW-1185">Reference proteome</keyword>
<comment type="caution">
    <text evidence="3">The sequence shown here is derived from an EMBL/GenBank/DDBJ whole genome shotgun (WGS) entry which is preliminary data.</text>
</comment>
<dbReference type="NCBIfam" id="TIGR02605">
    <property type="entry name" value="CxxC_CxxC_SSSS"/>
    <property type="match status" value="1"/>
</dbReference>
<evidence type="ECO:0000313" key="4">
    <source>
        <dbReference type="Proteomes" id="UP000431826"/>
    </source>
</evidence>
<dbReference type="Pfam" id="PF09723">
    <property type="entry name" value="Zn_ribbon_8"/>
    <property type="match status" value="1"/>
</dbReference>
<gene>
    <name evidence="3" type="ORF">Stube_05500</name>
</gene>
<evidence type="ECO:0000313" key="3">
    <source>
        <dbReference type="EMBL" id="GFE35877.1"/>
    </source>
</evidence>
<feature type="domain" description="Putative regulatory protein FmdB zinc ribbon" evidence="2">
    <location>
        <begin position="29"/>
        <end position="69"/>
    </location>
</feature>
<dbReference type="InterPro" id="IPR013429">
    <property type="entry name" value="Regulatory_FmdB_Zinc_ribbon"/>
</dbReference>
<dbReference type="AlphaFoldDB" id="A0A640UJA5"/>
<proteinExistence type="predicted"/>
<protein>
    <recommendedName>
        <fullName evidence="2">Putative regulatory protein FmdB zinc ribbon domain-containing protein</fullName>
    </recommendedName>
</protein>